<dbReference type="AlphaFoldDB" id="X8AFM9"/>
<dbReference type="PRINTS" id="PR01782">
    <property type="entry name" value="MCEVIRFACTOR"/>
</dbReference>
<accession>X8AFM9</accession>
<dbReference type="PANTHER" id="PTHR33371:SF18">
    <property type="entry name" value="MCE-FAMILY PROTEIN MCE3C"/>
    <property type="match status" value="1"/>
</dbReference>
<gene>
    <name evidence="4" type="ORF">I553_4586</name>
</gene>
<dbReference type="GO" id="GO:0005576">
    <property type="term" value="C:extracellular region"/>
    <property type="evidence" value="ECO:0007669"/>
    <property type="project" value="TreeGrafter"/>
</dbReference>
<feature type="region of interest" description="Disordered" evidence="1">
    <location>
        <begin position="417"/>
        <end position="479"/>
    </location>
</feature>
<dbReference type="InterPro" id="IPR052336">
    <property type="entry name" value="MlaD_Phospholipid_Transporter"/>
</dbReference>
<dbReference type="NCBIfam" id="TIGR00996">
    <property type="entry name" value="Mtu_fam_mce"/>
    <property type="match status" value="1"/>
</dbReference>
<sequence length="479" mass="52235">MLIVLVILVGLSPERLVSWATEVRYQALFAEAGGLAVGNTVTVSGIKVGTVSGVSLHNGDALVTFTMKGNVPLGSDTTAHIRTGTLLGERVLTVESAGHGTMHPMEVIPVSRTSSPYSLTEAVSDVTKYAAETNTQTLNQSLDTLSATLNQLAPQLGPTFDAVSRLSRSLNSRNKTLGDLFKNAADVTGILSERSQQVNKLILNADDLLQVLVVRRQEIVDLLANTAAVAKQLTGLVHDNESKLAPTLEKLNAVTAVLEKNRDNISKALPGLKKFQLTVGESVSSMYAYSAFVPNFLIPQLFQPFLDYLWGFRTFDTTRGPASRHRCHDRWCPGRTTAFLPVRAVRWADGSEDRNDSAYPVGSGASDRVSRLVGRWRRFGCPSHVLSSENHHRLLHHCHRDLSRRRRSGLRCQSGQYQVHRAARHNGQDDVAHRPQCTDPGRCESGDRRPESGGCPLRTAHSRLPSQRSGNAGRGGDTS</sequence>
<feature type="compositionally biased region" description="Basic and acidic residues" evidence="1">
    <location>
        <begin position="441"/>
        <end position="451"/>
    </location>
</feature>
<evidence type="ECO:0000313" key="4">
    <source>
        <dbReference type="EMBL" id="EUA30329.1"/>
    </source>
</evidence>
<organism evidence="4">
    <name type="scientific">Mycobacterium xenopi 4042</name>
    <dbReference type="NCBI Taxonomy" id="1299334"/>
    <lineage>
        <taxon>Bacteria</taxon>
        <taxon>Bacillati</taxon>
        <taxon>Actinomycetota</taxon>
        <taxon>Actinomycetes</taxon>
        <taxon>Mycobacteriales</taxon>
        <taxon>Mycobacteriaceae</taxon>
        <taxon>Mycobacterium</taxon>
    </lineage>
</organism>
<dbReference type="InterPro" id="IPR003399">
    <property type="entry name" value="Mce/MlaD"/>
</dbReference>
<dbReference type="Pfam" id="PF11887">
    <property type="entry name" value="Mce4_CUP1"/>
    <property type="match status" value="1"/>
</dbReference>
<evidence type="ECO:0000259" key="2">
    <source>
        <dbReference type="Pfam" id="PF02470"/>
    </source>
</evidence>
<protein>
    <submittedName>
        <fullName evidence="4">Mce related family protein</fullName>
    </submittedName>
</protein>
<dbReference type="PATRIC" id="fig|1299334.3.peg.6260"/>
<feature type="domain" description="Mammalian cell entry C-terminal" evidence="3">
    <location>
        <begin position="103"/>
        <end position="281"/>
    </location>
</feature>
<comment type="caution">
    <text evidence="4">The sequence shown here is derived from an EMBL/GenBank/DDBJ whole genome shotgun (WGS) entry which is preliminary data.</text>
</comment>
<reference evidence="4" key="1">
    <citation type="submission" date="2014-01" db="EMBL/GenBank/DDBJ databases">
        <authorList>
            <person name="Brown-Elliot B."/>
            <person name="Wallace R."/>
            <person name="Lenaerts A."/>
            <person name="Ordway D."/>
            <person name="DeGroote M.A."/>
            <person name="Parker T."/>
            <person name="Sizemore C."/>
            <person name="Tallon L.J."/>
            <person name="Sadzewicz L.K."/>
            <person name="Sengamalay N."/>
            <person name="Fraser C.M."/>
            <person name="Hine E."/>
            <person name="Shefchek K.A."/>
            <person name="Das S.P."/>
            <person name="Tettelin H."/>
        </authorList>
    </citation>
    <scope>NUCLEOTIDE SEQUENCE [LARGE SCALE GENOMIC DNA]</scope>
    <source>
        <strain evidence="4">4042</strain>
    </source>
</reference>
<dbReference type="Pfam" id="PF02470">
    <property type="entry name" value="MlaD"/>
    <property type="match status" value="1"/>
</dbReference>
<evidence type="ECO:0000256" key="1">
    <source>
        <dbReference type="SAM" id="MobiDB-lite"/>
    </source>
</evidence>
<feature type="domain" description="Mce/MlaD" evidence="2">
    <location>
        <begin position="23"/>
        <end position="95"/>
    </location>
</feature>
<dbReference type="PANTHER" id="PTHR33371">
    <property type="entry name" value="INTERMEMBRANE PHOSPHOLIPID TRANSPORT SYSTEM BINDING PROTEIN MLAD-RELATED"/>
    <property type="match status" value="1"/>
</dbReference>
<dbReference type="EMBL" id="JAOB01000060">
    <property type="protein sequence ID" value="EUA30329.1"/>
    <property type="molecule type" value="Genomic_DNA"/>
</dbReference>
<dbReference type="InterPro" id="IPR024516">
    <property type="entry name" value="Mce_C"/>
</dbReference>
<proteinExistence type="predicted"/>
<dbReference type="InterPro" id="IPR005693">
    <property type="entry name" value="Mce"/>
</dbReference>
<name>X8AFM9_MYCXE</name>
<evidence type="ECO:0000259" key="3">
    <source>
        <dbReference type="Pfam" id="PF11887"/>
    </source>
</evidence>